<reference evidence="2" key="1">
    <citation type="submission" date="2023-03" db="EMBL/GenBank/DDBJ databases">
        <title>Massive genome expansion in bonnet fungi (Mycena s.s.) driven by repeated elements and novel gene families across ecological guilds.</title>
        <authorList>
            <consortium name="Lawrence Berkeley National Laboratory"/>
            <person name="Harder C.B."/>
            <person name="Miyauchi S."/>
            <person name="Viragh M."/>
            <person name="Kuo A."/>
            <person name="Thoen E."/>
            <person name="Andreopoulos B."/>
            <person name="Lu D."/>
            <person name="Skrede I."/>
            <person name="Drula E."/>
            <person name="Henrissat B."/>
            <person name="Morin E."/>
            <person name="Kohler A."/>
            <person name="Barry K."/>
            <person name="LaButti K."/>
            <person name="Morin E."/>
            <person name="Salamov A."/>
            <person name="Lipzen A."/>
            <person name="Mereny Z."/>
            <person name="Hegedus B."/>
            <person name="Baldrian P."/>
            <person name="Stursova M."/>
            <person name="Weitz H."/>
            <person name="Taylor A."/>
            <person name="Grigoriev I.V."/>
            <person name="Nagy L.G."/>
            <person name="Martin F."/>
            <person name="Kauserud H."/>
        </authorList>
    </citation>
    <scope>NUCLEOTIDE SEQUENCE</scope>
    <source>
        <strain evidence="2">9144</strain>
    </source>
</reference>
<keyword evidence="3" id="KW-1185">Reference proteome</keyword>
<name>A0AAD6YLA2_9AGAR</name>
<accession>A0AAD6YLA2</accession>
<evidence type="ECO:0000313" key="3">
    <source>
        <dbReference type="Proteomes" id="UP001219525"/>
    </source>
</evidence>
<evidence type="ECO:0000313" key="2">
    <source>
        <dbReference type="EMBL" id="KAJ7222614.1"/>
    </source>
</evidence>
<feature type="region of interest" description="Disordered" evidence="1">
    <location>
        <begin position="109"/>
        <end position="138"/>
    </location>
</feature>
<proteinExistence type="predicted"/>
<protein>
    <submittedName>
        <fullName evidence="2">Uncharacterized protein</fullName>
    </submittedName>
</protein>
<gene>
    <name evidence="2" type="ORF">GGX14DRAFT_388398</name>
</gene>
<dbReference type="AlphaFoldDB" id="A0AAD6YLA2"/>
<feature type="compositionally biased region" description="Low complexity" evidence="1">
    <location>
        <begin position="109"/>
        <end position="132"/>
    </location>
</feature>
<organism evidence="2 3">
    <name type="scientific">Mycena pura</name>
    <dbReference type="NCBI Taxonomy" id="153505"/>
    <lineage>
        <taxon>Eukaryota</taxon>
        <taxon>Fungi</taxon>
        <taxon>Dikarya</taxon>
        <taxon>Basidiomycota</taxon>
        <taxon>Agaricomycotina</taxon>
        <taxon>Agaricomycetes</taxon>
        <taxon>Agaricomycetidae</taxon>
        <taxon>Agaricales</taxon>
        <taxon>Marasmiineae</taxon>
        <taxon>Mycenaceae</taxon>
        <taxon>Mycena</taxon>
    </lineage>
</organism>
<dbReference type="EMBL" id="JARJCW010000007">
    <property type="protein sequence ID" value="KAJ7222614.1"/>
    <property type="molecule type" value="Genomic_DNA"/>
</dbReference>
<dbReference type="Proteomes" id="UP001219525">
    <property type="component" value="Unassembled WGS sequence"/>
</dbReference>
<comment type="caution">
    <text evidence="2">The sequence shown here is derived from an EMBL/GenBank/DDBJ whole genome shotgun (WGS) entry which is preliminary data.</text>
</comment>
<sequence>MSMGVGEQPPRPRSVTLTQHLVQGTECAVTLELAVRVALMRQVYREDPSKDLWKTWTLDKKLRKIRDASSGDVRDHQYFANPASTTTIYPPKQSQNEVDNRIDAAAADKAASLAGAAGPSGTRAGAGTVDGTDGVGDA</sequence>
<evidence type="ECO:0000256" key="1">
    <source>
        <dbReference type="SAM" id="MobiDB-lite"/>
    </source>
</evidence>